<dbReference type="InterPro" id="IPR043917">
    <property type="entry name" value="DUF5753"/>
</dbReference>
<dbReference type="Pfam" id="PF19054">
    <property type="entry name" value="DUF5753"/>
    <property type="match status" value="1"/>
</dbReference>
<proteinExistence type="predicted"/>
<comment type="caution">
    <text evidence="2">The sequence shown here is derived from an EMBL/GenBank/DDBJ whole genome shotgun (WGS) entry which is preliminary data.</text>
</comment>
<accession>A0A542DFZ0</accession>
<feature type="domain" description="DUF5753" evidence="1">
    <location>
        <begin position="107"/>
        <end position="278"/>
    </location>
</feature>
<keyword evidence="3" id="KW-1185">Reference proteome</keyword>
<gene>
    <name evidence="2" type="ORF">FB471_1689</name>
</gene>
<dbReference type="EMBL" id="VFML01000001">
    <property type="protein sequence ID" value="TQJ01972.1"/>
    <property type="molecule type" value="Genomic_DNA"/>
</dbReference>
<organism evidence="2 3">
    <name type="scientific">Amycolatopsis cihanbeyliensis</name>
    <dbReference type="NCBI Taxonomy" id="1128664"/>
    <lineage>
        <taxon>Bacteria</taxon>
        <taxon>Bacillati</taxon>
        <taxon>Actinomycetota</taxon>
        <taxon>Actinomycetes</taxon>
        <taxon>Pseudonocardiales</taxon>
        <taxon>Pseudonocardiaceae</taxon>
        <taxon>Amycolatopsis</taxon>
    </lineage>
</organism>
<reference evidence="2 3" key="1">
    <citation type="submission" date="2019-06" db="EMBL/GenBank/DDBJ databases">
        <title>Sequencing the genomes of 1000 actinobacteria strains.</title>
        <authorList>
            <person name="Klenk H.-P."/>
        </authorList>
    </citation>
    <scope>NUCLEOTIDE SEQUENCE [LARGE SCALE GENOMIC DNA]</scope>
    <source>
        <strain evidence="2 3">DSM 45679</strain>
    </source>
</reference>
<evidence type="ECO:0000259" key="1">
    <source>
        <dbReference type="Pfam" id="PF19054"/>
    </source>
</evidence>
<name>A0A542DFZ0_AMYCI</name>
<dbReference type="Proteomes" id="UP000320876">
    <property type="component" value="Unassembled WGS sequence"/>
</dbReference>
<dbReference type="AlphaFoldDB" id="A0A542DFZ0"/>
<dbReference type="Pfam" id="PF13560">
    <property type="entry name" value="HTH_31"/>
    <property type="match status" value="1"/>
</dbReference>
<evidence type="ECO:0000313" key="2">
    <source>
        <dbReference type="EMBL" id="TQJ01972.1"/>
    </source>
</evidence>
<sequence length="288" mass="31989">MAGRSGRLRAMVEEDSTPVIQRLTFGERARQHREAAGIEFGEADRQLGGYSGKLSKIENGIIAAKPADVEMMIQLYKLRTRQADDFRALAKDARRRSAPQRVGSSSRQYVALERAASEIRMVYNEIPGLLQTQEFAHAALSVSPMLPAGEAFGHAEARAQRSERIVHPGGPDLWIVLGMEALYREVGGSEVLRRQLERLREIADMPNVHFRVLPWSAGASPALSCPFTLLYVKPDRTLAYVESLTRPDYIKATGPHLVAFDHAYRIAAAEDESRAILEGRIVDLSQGR</sequence>
<protein>
    <recommendedName>
        <fullName evidence="1">DUF5753 domain-containing protein</fullName>
    </recommendedName>
</protein>
<evidence type="ECO:0000313" key="3">
    <source>
        <dbReference type="Proteomes" id="UP000320876"/>
    </source>
</evidence>